<dbReference type="AlphaFoldDB" id="A0AAD5H1Q4"/>
<proteinExistence type="predicted"/>
<dbReference type="EMBL" id="JADXDR010000142">
    <property type="protein sequence ID" value="KAI7837888.1"/>
    <property type="molecule type" value="Genomic_DNA"/>
</dbReference>
<keyword evidence="2" id="KW-1185">Reference proteome</keyword>
<sequence>MAQVALRQLRGIHPRGQIAESRHAAAGLRPEQPPGSRCRRRHLTGSLCSNPHLCCSPEQPPLGPLLTFWQPQHEEAYLRQQMASRLFLVRHWAPRSDPMLATLLLALHATLLLRLLLAGGGLEQCPLPLLGAYVSWHALRMTQAWPMGWCQVRGLLLPASLLLLAASVALAAGTPAASAVDSGSSAVAQLAAVSARLLSSALVLCGRGLLHFTSAVGGESSAGLTARAMSAMRGSGRLLLSLFGSGQLQAAWRSSGLGALLDECTNFWVVACALFPHLAALPLATAAWVQLAAAALHIATSRSTCAAALDGRPLLQRQYAAAAALLQRLTSLAPPPMGVPGTAAQWASGANLDAAVGSCCAVKSFAWLACACILSLWVLHRREVASRLAWAAQQRGPVRRLALPLQGALLPRWAAAAELLMALSLAWRAAALLLDPPAAAA</sequence>
<gene>
    <name evidence="1" type="ORF">COHA_008375</name>
</gene>
<evidence type="ECO:0000313" key="1">
    <source>
        <dbReference type="EMBL" id="KAI7837888.1"/>
    </source>
</evidence>
<comment type="caution">
    <text evidence="1">The sequence shown here is derived from an EMBL/GenBank/DDBJ whole genome shotgun (WGS) entry which is preliminary data.</text>
</comment>
<reference evidence="1" key="1">
    <citation type="submission" date="2020-11" db="EMBL/GenBank/DDBJ databases">
        <title>Chlorella ohadii genome sequencing and assembly.</title>
        <authorList>
            <person name="Murik O."/>
            <person name="Treves H."/>
            <person name="Kedem I."/>
            <person name="Shotland Y."/>
            <person name="Kaplan A."/>
        </authorList>
    </citation>
    <scope>NUCLEOTIDE SEQUENCE</scope>
    <source>
        <strain evidence="1">1</strain>
    </source>
</reference>
<accession>A0AAD5H1Q4</accession>
<name>A0AAD5H1Q4_9CHLO</name>
<evidence type="ECO:0000313" key="2">
    <source>
        <dbReference type="Proteomes" id="UP001205105"/>
    </source>
</evidence>
<dbReference type="Proteomes" id="UP001205105">
    <property type="component" value="Unassembled WGS sequence"/>
</dbReference>
<protein>
    <submittedName>
        <fullName evidence="1">Uncharacterized protein</fullName>
    </submittedName>
</protein>
<organism evidence="1 2">
    <name type="scientific">Chlorella ohadii</name>
    <dbReference type="NCBI Taxonomy" id="2649997"/>
    <lineage>
        <taxon>Eukaryota</taxon>
        <taxon>Viridiplantae</taxon>
        <taxon>Chlorophyta</taxon>
        <taxon>core chlorophytes</taxon>
        <taxon>Trebouxiophyceae</taxon>
        <taxon>Chlorellales</taxon>
        <taxon>Chlorellaceae</taxon>
        <taxon>Chlorella clade</taxon>
        <taxon>Chlorella</taxon>
    </lineage>
</organism>